<gene>
    <name evidence="1" type="ORF">PR048_010090</name>
</gene>
<evidence type="ECO:0000313" key="2">
    <source>
        <dbReference type="Proteomes" id="UP001159363"/>
    </source>
</evidence>
<evidence type="ECO:0000313" key="1">
    <source>
        <dbReference type="EMBL" id="KAJ8890581.1"/>
    </source>
</evidence>
<organism evidence="1 2">
    <name type="scientific">Dryococelus australis</name>
    <dbReference type="NCBI Taxonomy" id="614101"/>
    <lineage>
        <taxon>Eukaryota</taxon>
        <taxon>Metazoa</taxon>
        <taxon>Ecdysozoa</taxon>
        <taxon>Arthropoda</taxon>
        <taxon>Hexapoda</taxon>
        <taxon>Insecta</taxon>
        <taxon>Pterygota</taxon>
        <taxon>Neoptera</taxon>
        <taxon>Polyneoptera</taxon>
        <taxon>Phasmatodea</taxon>
        <taxon>Verophasmatodea</taxon>
        <taxon>Anareolatae</taxon>
        <taxon>Phasmatidae</taxon>
        <taxon>Eurycanthinae</taxon>
        <taxon>Dryococelus</taxon>
    </lineage>
</organism>
<comment type="caution">
    <text evidence="1">The sequence shown here is derived from an EMBL/GenBank/DDBJ whole genome shotgun (WGS) entry which is preliminary data.</text>
</comment>
<reference evidence="1 2" key="1">
    <citation type="submission" date="2023-02" db="EMBL/GenBank/DDBJ databases">
        <title>LHISI_Scaffold_Assembly.</title>
        <authorList>
            <person name="Stuart O.P."/>
            <person name="Cleave R."/>
            <person name="Magrath M.J.L."/>
            <person name="Mikheyev A.S."/>
        </authorList>
    </citation>
    <scope>NUCLEOTIDE SEQUENCE [LARGE SCALE GENOMIC DNA]</scope>
    <source>
        <strain evidence="1">Daus_M_001</strain>
        <tissue evidence="1">Leg muscle</tissue>
    </source>
</reference>
<dbReference type="Proteomes" id="UP001159363">
    <property type="component" value="Chromosome 3"/>
</dbReference>
<proteinExistence type="predicted"/>
<accession>A0ABQ9I1R1</accession>
<sequence length="81" mass="9457">MISAEVIEEGQSVKRNPRKLRDVVNLLKKHLGDSWRDSESLQYYKEIIDKHAILEENTDRANEDEEEGLFIQDEELSLLSV</sequence>
<dbReference type="EMBL" id="JARBHB010000003">
    <property type="protein sequence ID" value="KAJ8890581.1"/>
    <property type="molecule type" value="Genomic_DNA"/>
</dbReference>
<name>A0ABQ9I1R1_9NEOP</name>
<keyword evidence="2" id="KW-1185">Reference proteome</keyword>
<protein>
    <submittedName>
        <fullName evidence="1">Uncharacterized protein</fullName>
    </submittedName>
</protein>